<feature type="domain" description="Carboxylesterase type B" evidence="4">
    <location>
        <begin position="53"/>
        <end position="542"/>
    </location>
</feature>
<dbReference type="Pfam" id="PF00135">
    <property type="entry name" value="COesterase"/>
    <property type="match status" value="1"/>
</dbReference>
<dbReference type="PANTHER" id="PTHR11559">
    <property type="entry name" value="CARBOXYLESTERASE"/>
    <property type="match status" value="1"/>
</dbReference>
<dbReference type="Gene3D" id="3.40.50.1820">
    <property type="entry name" value="alpha/beta hydrolase"/>
    <property type="match status" value="1"/>
</dbReference>
<sequence>MKNNRREFFKKVGVGTAGLGLAAVVPFSTQANSTSKPAANGGQFLQIGDDIAIANTNSGKVRGYVLNDIYTFLGVPYGADTSGKNRFMPPQKPAPWTEVKPTIWWGNTAPQIMDNRYASPDYSFADHWNYDDLSEDCLKLNVWTPALDGKKRPVLVWLHGGGFTNGNAVEQDGYHGENLSKSGDMVFVSINHRLGPIGFTDLSGVGGSKYADSGNVSQLDIIASLEWVRDNVSNFGGDPGNVTIIGQSGGGAKVTATMAMPAAKGLVHKGVALSGSMLQASNQEYSRTLGEYVMKEAGLTSDTVDKLQDLTWREYLDVANRAMAKMRKDNPLPGFRGGFSPVADGANIPEGEFFSDPNGLASDIPLMICTTFHEWNPTRTSPELEKIDWTGVAEKLNANFGTATDKVIAGYRKDFPEASPADLWAMILSNRKGAVATANAKSTQKAPVYLAWFGWEPELYSGRMKAFHCIDICFWFDNTDRMYTHTGGGDRPRKLSEKMSASLLSFMRTGDPNAGTLPKWTAYSPANGATMILKDNPVLKNKPDGNGLAALPA</sequence>
<dbReference type="EMBL" id="FOKK01000001">
    <property type="protein sequence ID" value="SFA80893.1"/>
    <property type="molecule type" value="Genomic_DNA"/>
</dbReference>
<dbReference type="InterPro" id="IPR019826">
    <property type="entry name" value="Carboxylesterase_B_AS"/>
</dbReference>
<dbReference type="EC" id="3.1.1.-" evidence="3"/>
<dbReference type="OrthoDB" id="9775851at2"/>
<evidence type="ECO:0000256" key="2">
    <source>
        <dbReference type="ARBA" id="ARBA00022801"/>
    </source>
</evidence>
<evidence type="ECO:0000313" key="6">
    <source>
        <dbReference type="Proteomes" id="UP000198790"/>
    </source>
</evidence>
<name>A0A1I0VYB3_9BACT</name>
<keyword evidence="6" id="KW-1185">Reference proteome</keyword>
<evidence type="ECO:0000259" key="4">
    <source>
        <dbReference type="Pfam" id="PF00135"/>
    </source>
</evidence>
<dbReference type="RefSeq" id="WP_092894514.1">
    <property type="nucleotide sequence ID" value="NZ_FOKK01000001.1"/>
</dbReference>
<comment type="similarity">
    <text evidence="1 3">Belongs to the type-B carboxylesterase/lipase family.</text>
</comment>
<dbReference type="InterPro" id="IPR029058">
    <property type="entry name" value="AB_hydrolase_fold"/>
</dbReference>
<dbReference type="AlphaFoldDB" id="A0A1I0VYB3"/>
<dbReference type="GO" id="GO:0016787">
    <property type="term" value="F:hydrolase activity"/>
    <property type="evidence" value="ECO:0007669"/>
    <property type="project" value="UniProtKB-KW"/>
</dbReference>
<evidence type="ECO:0000256" key="1">
    <source>
        <dbReference type="ARBA" id="ARBA00005964"/>
    </source>
</evidence>
<dbReference type="InterPro" id="IPR002018">
    <property type="entry name" value="CarbesteraseB"/>
</dbReference>
<dbReference type="SUPFAM" id="SSF53474">
    <property type="entry name" value="alpha/beta-Hydrolases"/>
    <property type="match status" value="1"/>
</dbReference>
<organism evidence="5 6">
    <name type="scientific">Algoriphagus aquimarinus</name>
    <dbReference type="NCBI Taxonomy" id="237018"/>
    <lineage>
        <taxon>Bacteria</taxon>
        <taxon>Pseudomonadati</taxon>
        <taxon>Bacteroidota</taxon>
        <taxon>Cytophagia</taxon>
        <taxon>Cytophagales</taxon>
        <taxon>Cyclobacteriaceae</taxon>
        <taxon>Algoriphagus</taxon>
    </lineage>
</organism>
<dbReference type="PROSITE" id="PS00122">
    <property type="entry name" value="CARBOXYLESTERASE_B_1"/>
    <property type="match status" value="1"/>
</dbReference>
<dbReference type="PROSITE" id="PS51318">
    <property type="entry name" value="TAT"/>
    <property type="match status" value="1"/>
</dbReference>
<keyword evidence="2 3" id="KW-0378">Hydrolase</keyword>
<dbReference type="Proteomes" id="UP000198790">
    <property type="component" value="Unassembled WGS sequence"/>
</dbReference>
<proteinExistence type="inferred from homology"/>
<protein>
    <recommendedName>
        <fullName evidence="3">Carboxylic ester hydrolase</fullName>
        <ecNumber evidence="3">3.1.1.-</ecNumber>
    </recommendedName>
</protein>
<evidence type="ECO:0000256" key="3">
    <source>
        <dbReference type="RuleBase" id="RU361235"/>
    </source>
</evidence>
<gene>
    <name evidence="5" type="ORF">SAMN04489723_101427</name>
</gene>
<reference evidence="5 6" key="1">
    <citation type="submission" date="2016-10" db="EMBL/GenBank/DDBJ databases">
        <authorList>
            <person name="de Groot N.N."/>
        </authorList>
    </citation>
    <scope>NUCLEOTIDE SEQUENCE [LARGE SCALE GENOMIC DNA]</scope>
    <source>
        <strain evidence="5 6">DSM 23399</strain>
    </source>
</reference>
<dbReference type="InterPro" id="IPR050309">
    <property type="entry name" value="Type-B_Carboxylest/Lipase"/>
</dbReference>
<dbReference type="InterPro" id="IPR006311">
    <property type="entry name" value="TAT_signal"/>
</dbReference>
<evidence type="ECO:0000313" key="5">
    <source>
        <dbReference type="EMBL" id="SFA80893.1"/>
    </source>
</evidence>
<accession>A0A1I0VYB3</accession>
<dbReference type="STRING" id="237018.SAMN04489723_101427"/>